<keyword evidence="2" id="KW-0812">Transmembrane</keyword>
<organism evidence="4 5">
    <name type="scientific">Kockovaella imperatae</name>
    <dbReference type="NCBI Taxonomy" id="4999"/>
    <lineage>
        <taxon>Eukaryota</taxon>
        <taxon>Fungi</taxon>
        <taxon>Dikarya</taxon>
        <taxon>Basidiomycota</taxon>
        <taxon>Agaricomycotina</taxon>
        <taxon>Tremellomycetes</taxon>
        <taxon>Tremellales</taxon>
        <taxon>Cuniculitremaceae</taxon>
        <taxon>Kockovaella</taxon>
    </lineage>
</organism>
<gene>
    <name evidence="4" type="ORF">BD324DRAFT_619048</name>
</gene>
<dbReference type="SUPFAM" id="SSF56300">
    <property type="entry name" value="Metallo-dependent phosphatases"/>
    <property type="match status" value="1"/>
</dbReference>
<proteinExistence type="predicted"/>
<comment type="caution">
    <text evidence="4">The sequence shown here is derived from an EMBL/GenBank/DDBJ whole genome shotgun (WGS) entry which is preliminary data.</text>
</comment>
<evidence type="ECO:0000259" key="3">
    <source>
        <dbReference type="Pfam" id="PF00149"/>
    </source>
</evidence>
<evidence type="ECO:0000313" key="5">
    <source>
        <dbReference type="Proteomes" id="UP000193218"/>
    </source>
</evidence>
<dbReference type="GeneID" id="33556923"/>
<keyword evidence="5" id="KW-1185">Reference proteome</keyword>
<dbReference type="AlphaFoldDB" id="A0A1Y1UMM3"/>
<dbReference type="PANTHER" id="PTHR42850">
    <property type="entry name" value="METALLOPHOSPHOESTERASE"/>
    <property type="match status" value="1"/>
</dbReference>
<feature type="domain" description="Calcineurin-like phosphoesterase" evidence="3">
    <location>
        <begin position="142"/>
        <end position="254"/>
    </location>
</feature>
<evidence type="ECO:0000256" key="2">
    <source>
        <dbReference type="SAM" id="Phobius"/>
    </source>
</evidence>
<dbReference type="InterPro" id="IPR029052">
    <property type="entry name" value="Metallo-depent_PP-like"/>
</dbReference>
<evidence type="ECO:0000256" key="1">
    <source>
        <dbReference type="SAM" id="MobiDB-lite"/>
    </source>
</evidence>
<dbReference type="Gene3D" id="3.60.21.10">
    <property type="match status" value="1"/>
</dbReference>
<name>A0A1Y1UMM3_9TREE</name>
<dbReference type="GO" id="GO:0000298">
    <property type="term" value="F:endopolyphosphatase activity"/>
    <property type="evidence" value="ECO:0007669"/>
    <property type="project" value="TreeGrafter"/>
</dbReference>
<dbReference type="GO" id="GO:0005737">
    <property type="term" value="C:cytoplasm"/>
    <property type="evidence" value="ECO:0007669"/>
    <property type="project" value="TreeGrafter"/>
</dbReference>
<feature type="region of interest" description="Disordered" evidence="1">
    <location>
        <begin position="1"/>
        <end position="23"/>
    </location>
</feature>
<dbReference type="Proteomes" id="UP000193218">
    <property type="component" value="Unassembled WGS sequence"/>
</dbReference>
<dbReference type="InterPro" id="IPR050126">
    <property type="entry name" value="Ap4A_hydrolase"/>
</dbReference>
<dbReference type="InParanoid" id="A0A1Y1UMM3"/>
<dbReference type="RefSeq" id="XP_021873122.1">
    <property type="nucleotide sequence ID" value="XM_022015115.1"/>
</dbReference>
<dbReference type="GO" id="GO:0006798">
    <property type="term" value="P:polyphosphate catabolic process"/>
    <property type="evidence" value="ECO:0007669"/>
    <property type="project" value="TreeGrafter"/>
</dbReference>
<keyword evidence="2" id="KW-0472">Membrane</keyword>
<keyword evidence="2" id="KW-1133">Transmembrane helix</keyword>
<dbReference type="InterPro" id="IPR004843">
    <property type="entry name" value="Calcineurin-like_PHP"/>
</dbReference>
<dbReference type="PANTHER" id="PTHR42850:SF4">
    <property type="entry name" value="ZINC-DEPENDENT ENDOPOLYPHOSPHATASE"/>
    <property type="match status" value="1"/>
</dbReference>
<feature type="transmembrane region" description="Helical" evidence="2">
    <location>
        <begin position="57"/>
        <end position="75"/>
    </location>
</feature>
<accession>A0A1Y1UMM3</accession>
<dbReference type="STRING" id="4999.A0A1Y1UMM3"/>
<dbReference type="OrthoDB" id="10267127at2759"/>
<protein>
    <submittedName>
        <fullName evidence="4">Metallo-dependent phosphatase-like protein</fullName>
    </submittedName>
</protein>
<dbReference type="Pfam" id="PF00149">
    <property type="entry name" value="Metallophos"/>
    <property type="match status" value="1"/>
</dbReference>
<sequence>MYDQSSSGREETRPSKHATIPTPLHRRKSSLIDELLPLPTSTPTRQSLSLGQIARRTTSVGIIFIFLLCISFLAITTHGSPSQSSHSLKAIFGLGYQDGIVSWIAGDLESEQHKTAKIDFEQYKMILSLKAKDLDITTPGKRLVFIGDIHGSFDPLQRLLSQLKYNSDHDKIIHVGDLVAKGDKNTQVLEWMRLHEITGVRGNHDQPVLEWRAWMEWAGGDAWEDFVDSFQSDDEQDLRADEQDRLEAMRKGFPKHWKWKSQHWKIAREMTKAQYKYLVDLPLALHMPSLHSIVVHAGMLPHDTYKSTEDPSQPLVSAAETSSASGNAGRLKEELALLLNIPQNKDPWTLINLRSIYTKGKKKGKLTKSTKKGTPWSEVWQEEMSRCTGDGAKALLRSKLPNIECSPVTVLYGHAAARGLDIKDFSKGIDTGCVYGHSLTALVLGDTSGLDGEPVTVGDHQGVLISTECKKGGI</sequence>
<reference evidence="4 5" key="1">
    <citation type="submission" date="2017-03" db="EMBL/GenBank/DDBJ databases">
        <title>Widespread Adenine N6-methylation of Active Genes in Fungi.</title>
        <authorList>
            <consortium name="DOE Joint Genome Institute"/>
            <person name="Mondo S.J."/>
            <person name="Dannebaum R.O."/>
            <person name="Kuo R.C."/>
            <person name="Louie K.B."/>
            <person name="Bewick A.J."/>
            <person name="Labutti K."/>
            <person name="Haridas S."/>
            <person name="Kuo A."/>
            <person name="Salamov A."/>
            <person name="Ahrendt S.R."/>
            <person name="Lau R."/>
            <person name="Bowen B.P."/>
            <person name="Lipzen A."/>
            <person name="Sullivan W."/>
            <person name="Andreopoulos W.B."/>
            <person name="Clum A."/>
            <person name="Lindquist E."/>
            <person name="Daum C."/>
            <person name="Northen T.R."/>
            <person name="Ramamoorthy G."/>
            <person name="Schmitz R.J."/>
            <person name="Gryganskyi A."/>
            <person name="Culley D."/>
            <person name="Magnuson J."/>
            <person name="James T.Y."/>
            <person name="O'Malley M.A."/>
            <person name="Stajich J.E."/>
            <person name="Spatafora J.W."/>
            <person name="Visel A."/>
            <person name="Grigoriev I.V."/>
        </authorList>
    </citation>
    <scope>NUCLEOTIDE SEQUENCE [LARGE SCALE GENOMIC DNA]</scope>
    <source>
        <strain evidence="4 5">NRRL Y-17943</strain>
    </source>
</reference>
<dbReference type="GO" id="GO:0016791">
    <property type="term" value="F:phosphatase activity"/>
    <property type="evidence" value="ECO:0007669"/>
    <property type="project" value="TreeGrafter"/>
</dbReference>
<dbReference type="EMBL" id="NBSH01000003">
    <property type="protein sequence ID" value="ORX39259.1"/>
    <property type="molecule type" value="Genomic_DNA"/>
</dbReference>
<evidence type="ECO:0000313" key="4">
    <source>
        <dbReference type="EMBL" id="ORX39259.1"/>
    </source>
</evidence>